<dbReference type="PANTHER" id="PTHR32182:SF23">
    <property type="entry name" value="ATP BINDING PROTEIN"/>
    <property type="match status" value="1"/>
</dbReference>
<name>A0A0G3GR13_9CORY</name>
<feature type="region of interest" description="Disordered" evidence="2">
    <location>
        <begin position="162"/>
        <end position="184"/>
    </location>
</feature>
<dbReference type="PATRIC" id="fig|1050174.4.peg.131"/>
<reference evidence="4 5" key="1">
    <citation type="submission" date="2015-05" db="EMBL/GenBank/DDBJ databases">
        <title>Complete genome sequence of Corynebacterium epidermidicanis DSM 45586, isolated from the skin of a dog suffering from pruritus.</title>
        <authorList>
            <person name="Ruckert C."/>
            <person name="Albersmeier A."/>
            <person name="Winkler A."/>
            <person name="Tauch A."/>
        </authorList>
    </citation>
    <scope>NUCLEOTIDE SEQUENCE [LARGE SCALE GENOMIC DNA]</scope>
    <source>
        <strain evidence="4 5">DSM 45586</strain>
    </source>
</reference>
<accession>A0A0G3GR13</accession>
<evidence type="ECO:0000256" key="1">
    <source>
        <dbReference type="ARBA" id="ARBA00023236"/>
    </source>
</evidence>
<dbReference type="SUPFAM" id="SSF52540">
    <property type="entry name" value="P-loop containing nucleoside triphosphate hydrolases"/>
    <property type="match status" value="1"/>
</dbReference>
<dbReference type="GO" id="GO:0016887">
    <property type="term" value="F:ATP hydrolysis activity"/>
    <property type="evidence" value="ECO:0007669"/>
    <property type="project" value="InterPro"/>
</dbReference>
<evidence type="ECO:0000313" key="5">
    <source>
        <dbReference type="Proteomes" id="UP000035368"/>
    </source>
</evidence>
<dbReference type="AlphaFoldDB" id="A0A0G3GR13"/>
<proteinExistence type="predicted"/>
<evidence type="ECO:0000256" key="2">
    <source>
        <dbReference type="SAM" id="MobiDB-lite"/>
    </source>
</evidence>
<evidence type="ECO:0000259" key="3">
    <source>
        <dbReference type="SMART" id="SM00382"/>
    </source>
</evidence>
<dbReference type="GO" id="GO:0006302">
    <property type="term" value="P:double-strand break repair"/>
    <property type="evidence" value="ECO:0007669"/>
    <property type="project" value="InterPro"/>
</dbReference>
<dbReference type="InterPro" id="IPR027417">
    <property type="entry name" value="P-loop_NTPase"/>
</dbReference>
<dbReference type="RefSeq" id="WP_083984310.1">
    <property type="nucleotide sequence ID" value="NZ_CP011541.1"/>
</dbReference>
<keyword evidence="1" id="KW-0227">DNA damage</keyword>
<dbReference type="InterPro" id="IPR003959">
    <property type="entry name" value="ATPase_AAA_core"/>
</dbReference>
<dbReference type="GO" id="GO:0000731">
    <property type="term" value="P:DNA synthesis involved in DNA repair"/>
    <property type="evidence" value="ECO:0007669"/>
    <property type="project" value="TreeGrafter"/>
</dbReference>
<dbReference type="Gene3D" id="3.40.50.300">
    <property type="entry name" value="P-loop containing nucleotide triphosphate hydrolases"/>
    <property type="match status" value="2"/>
</dbReference>
<dbReference type="SMART" id="SM00382">
    <property type="entry name" value="AAA"/>
    <property type="match status" value="1"/>
</dbReference>
<gene>
    <name evidence="4" type="ORF">CEPID_00620</name>
</gene>
<dbReference type="PANTHER" id="PTHR32182">
    <property type="entry name" value="DNA REPLICATION AND REPAIR PROTEIN RECF"/>
    <property type="match status" value="1"/>
</dbReference>
<feature type="compositionally biased region" description="Basic and acidic residues" evidence="2">
    <location>
        <begin position="164"/>
        <end position="177"/>
    </location>
</feature>
<dbReference type="KEGG" id="cei:CEPID_00620"/>
<organism evidence="4 5">
    <name type="scientific">Corynebacterium epidermidicanis</name>
    <dbReference type="NCBI Taxonomy" id="1050174"/>
    <lineage>
        <taxon>Bacteria</taxon>
        <taxon>Bacillati</taxon>
        <taxon>Actinomycetota</taxon>
        <taxon>Actinomycetes</taxon>
        <taxon>Mycobacteriales</taxon>
        <taxon>Corynebacteriaceae</taxon>
        <taxon>Corynebacterium</taxon>
    </lineage>
</organism>
<dbReference type="STRING" id="1050174.CEPID_00620"/>
<dbReference type="InterPro" id="IPR003593">
    <property type="entry name" value="AAA+_ATPase"/>
</dbReference>
<keyword evidence="5" id="KW-1185">Reference proteome</keyword>
<dbReference type="EMBL" id="CP011541">
    <property type="protein sequence ID" value="AKK02018.1"/>
    <property type="molecule type" value="Genomic_DNA"/>
</dbReference>
<sequence length="438" mass="49063">MIRLTRMELTNFRKYETLRITFDPKVTVIVGGNGAGKSSVLDAAAIALGSFFLPFPTISQGRNIQQDDAFAFSKRTGEDSVDVRRRYPVSVHAYGEYDGREIEWVRSKLSERGNMTTRDARELSDIARGLYENISSDGTDAPPVELPLISYYGTGRLWAQRRGRTSDLRKPGNREDGYSSALEPRADEKSLTSWLKRSTMLGLQKGRVPATLRAVQAAVERAIRAVTGSERANVYYDLELDTIAVEYTESTGRLIALPMAQLSDGYRTTLSMIADIAYRMAELNPHFENEVIERTGGVVLIDEVDLHLHPTWQERIIGDLTDIFPRVQFIVTTHAPSVVSSVQSTQVRILDSKDGTHLEAKTPGNQTYGRDVPSIFREVMDAPERPQEVSESLRKVQQAIDLEDFEEASRLLEQLKSKVGSNDPEVTGLETTLYLEQI</sequence>
<dbReference type="Pfam" id="PF13304">
    <property type="entry name" value="AAA_21"/>
    <property type="match status" value="1"/>
</dbReference>
<protein>
    <recommendedName>
        <fullName evidence="3">AAA+ ATPase domain-containing protein</fullName>
    </recommendedName>
</protein>
<dbReference type="GO" id="GO:0009432">
    <property type="term" value="P:SOS response"/>
    <property type="evidence" value="ECO:0007669"/>
    <property type="project" value="UniProtKB-KW"/>
</dbReference>
<evidence type="ECO:0000313" key="4">
    <source>
        <dbReference type="EMBL" id="AKK02018.1"/>
    </source>
</evidence>
<keyword evidence="1" id="KW-0742">SOS response</keyword>
<dbReference type="OrthoDB" id="9815944at2"/>
<dbReference type="Proteomes" id="UP000035368">
    <property type="component" value="Chromosome"/>
</dbReference>
<feature type="domain" description="AAA+ ATPase" evidence="3">
    <location>
        <begin position="23"/>
        <end position="364"/>
    </location>
</feature>